<dbReference type="Proteomes" id="UP000800235">
    <property type="component" value="Unassembled WGS sequence"/>
</dbReference>
<evidence type="ECO:0000313" key="2">
    <source>
        <dbReference type="Proteomes" id="UP000800235"/>
    </source>
</evidence>
<dbReference type="EMBL" id="MU007152">
    <property type="protein sequence ID" value="KAF2416678.1"/>
    <property type="molecule type" value="Genomic_DNA"/>
</dbReference>
<dbReference type="AlphaFoldDB" id="A0A9P4NEB1"/>
<evidence type="ECO:0000313" key="1">
    <source>
        <dbReference type="EMBL" id="KAF2416678.1"/>
    </source>
</evidence>
<keyword evidence="2" id="KW-1185">Reference proteome</keyword>
<name>A0A9P4NEB1_9PEZI</name>
<reference evidence="1" key="1">
    <citation type="journal article" date="2020" name="Stud. Mycol.">
        <title>101 Dothideomycetes genomes: a test case for predicting lifestyles and emergence of pathogens.</title>
        <authorList>
            <person name="Haridas S."/>
            <person name="Albert R."/>
            <person name="Binder M."/>
            <person name="Bloem J."/>
            <person name="Labutti K."/>
            <person name="Salamov A."/>
            <person name="Andreopoulos B."/>
            <person name="Baker S."/>
            <person name="Barry K."/>
            <person name="Bills G."/>
            <person name="Bluhm B."/>
            <person name="Cannon C."/>
            <person name="Castanera R."/>
            <person name="Culley D."/>
            <person name="Daum C."/>
            <person name="Ezra D."/>
            <person name="Gonzalez J."/>
            <person name="Henrissat B."/>
            <person name="Kuo A."/>
            <person name="Liang C."/>
            <person name="Lipzen A."/>
            <person name="Lutzoni F."/>
            <person name="Magnuson J."/>
            <person name="Mondo S."/>
            <person name="Nolan M."/>
            <person name="Ohm R."/>
            <person name="Pangilinan J."/>
            <person name="Park H.-J."/>
            <person name="Ramirez L."/>
            <person name="Alfaro M."/>
            <person name="Sun H."/>
            <person name="Tritt A."/>
            <person name="Yoshinaga Y."/>
            <person name="Zwiers L.-H."/>
            <person name="Turgeon B."/>
            <person name="Goodwin S."/>
            <person name="Spatafora J."/>
            <person name="Crous P."/>
            <person name="Grigoriev I."/>
        </authorList>
    </citation>
    <scope>NUCLEOTIDE SEQUENCE</scope>
    <source>
        <strain evidence="1">CBS 130266</strain>
    </source>
</reference>
<gene>
    <name evidence="1" type="ORF">EJ08DRAFT_98661</name>
</gene>
<proteinExistence type="predicted"/>
<organism evidence="1 2">
    <name type="scientific">Tothia fuscella</name>
    <dbReference type="NCBI Taxonomy" id="1048955"/>
    <lineage>
        <taxon>Eukaryota</taxon>
        <taxon>Fungi</taxon>
        <taxon>Dikarya</taxon>
        <taxon>Ascomycota</taxon>
        <taxon>Pezizomycotina</taxon>
        <taxon>Dothideomycetes</taxon>
        <taxon>Pleosporomycetidae</taxon>
        <taxon>Venturiales</taxon>
        <taxon>Cylindrosympodiaceae</taxon>
        <taxon>Tothia</taxon>
    </lineage>
</organism>
<sequence length="76" mass="8485">MGFDSGSIYIIAIFYSDLLVTVSGARTGSNEPAELLPNSLEKGLEWFRAPNSIAREILNSDMVDYIVRSKEHELHV</sequence>
<comment type="caution">
    <text evidence="1">The sequence shown here is derived from an EMBL/GenBank/DDBJ whole genome shotgun (WGS) entry which is preliminary data.</text>
</comment>
<accession>A0A9P4NEB1</accession>
<protein>
    <submittedName>
        <fullName evidence="1">Uncharacterized protein</fullName>
    </submittedName>
</protein>